<keyword evidence="3" id="KW-1185">Reference proteome</keyword>
<dbReference type="EMBL" id="QNRK01000024">
    <property type="protein sequence ID" value="RBP08685.1"/>
    <property type="molecule type" value="Genomic_DNA"/>
</dbReference>
<dbReference type="PANTHER" id="PTHR32309:SF13">
    <property type="entry name" value="FERRIC ENTEROBACTIN TRANSPORT PROTEIN FEPE"/>
    <property type="match status" value="1"/>
</dbReference>
<evidence type="ECO:0000313" key="2">
    <source>
        <dbReference type="EMBL" id="RBP08685.1"/>
    </source>
</evidence>
<keyword evidence="1" id="KW-0472">Membrane</keyword>
<organism evidence="2 3">
    <name type="scientific">Roseiarcus fermentans</name>
    <dbReference type="NCBI Taxonomy" id="1473586"/>
    <lineage>
        <taxon>Bacteria</taxon>
        <taxon>Pseudomonadati</taxon>
        <taxon>Pseudomonadota</taxon>
        <taxon>Alphaproteobacteria</taxon>
        <taxon>Hyphomicrobiales</taxon>
        <taxon>Roseiarcaceae</taxon>
        <taxon>Roseiarcus</taxon>
    </lineage>
</organism>
<dbReference type="Proteomes" id="UP000253529">
    <property type="component" value="Unassembled WGS sequence"/>
</dbReference>
<evidence type="ECO:0000256" key="1">
    <source>
        <dbReference type="SAM" id="Phobius"/>
    </source>
</evidence>
<evidence type="ECO:0000313" key="3">
    <source>
        <dbReference type="Proteomes" id="UP000253529"/>
    </source>
</evidence>
<dbReference type="InterPro" id="IPR050445">
    <property type="entry name" value="Bact_polysacc_biosynth/exp"/>
</dbReference>
<accession>A0A366F4Q0</accession>
<dbReference type="GO" id="GO:0004713">
    <property type="term" value="F:protein tyrosine kinase activity"/>
    <property type="evidence" value="ECO:0007669"/>
    <property type="project" value="TreeGrafter"/>
</dbReference>
<keyword evidence="1" id="KW-0812">Transmembrane</keyword>
<feature type="transmembrane region" description="Helical" evidence="1">
    <location>
        <begin position="48"/>
        <end position="67"/>
    </location>
</feature>
<dbReference type="GO" id="GO:0005886">
    <property type="term" value="C:plasma membrane"/>
    <property type="evidence" value="ECO:0007669"/>
    <property type="project" value="TreeGrafter"/>
</dbReference>
<sequence>MSDDGGLILGMRVSLLDVSSGEVDPRTDSGARGDGSPLGRVWERARRWLTVGVFSAPTILAAIYFGLVASPRYESETEFIVRGISSSTAAPGLESLMHAFGISRSSDDSNVVMDYLASRQVLSELEAALPLRQMYGLKEADALSRFPRPFLGDSFEWLYHYYGDRVSAILDTDTGIVTVTAEAFRPEDAQAITRRLLAQAEALVNAMNARLEAGTVQTAETTVAEARKAVLETHDAVTRFRNAELVVDPAQNAIAQLTTISTLSAQVDQVLAQIAQTNTISPSSPSVAPLRAKADALAAQIASEQRALAGPRSAVADKVSAYERLALLRTLADSGLDAATTALTQARADARRQHVYLEVISAPNLPDESTQPRRIRSVATVFAVSCAAAAIWWLLTVGVREHGQ</sequence>
<reference evidence="2 3" key="1">
    <citation type="submission" date="2018-06" db="EMBL/GenBank/DDBJ databases">
        <title>Genomic Encyclopedia of Type Strains, Phase IV (KMG-IV): sequencing the most valuable type-strain genomes for metagenomic binning, comparative biology and taxonomic classification.</title>
        <authorList>
            <person name="Goeker M."/>
        </authorList>
    </citation>
    <scope>NUCLEOTIDE SEQUENCE [LARGE SCALE GENOMIC DNA]</scope>
    <source>
        <strain evidence="2 3">DSM 24875</strain>
    </source>
</reference>
<dbReference type="PANTHER" id="PTHR32309">
    <property type="entry name" value="TYROSINE-PROTEIN KINASE"/>
    <property type="match status" value="1"/>
</dbReference>
<comment type="caution">
    <text evidence="2">The sequence shown here is derived from an EMBL/GenBank/DDBJ whole genome shotgun (WGS) entry which is preliminary data.</text>
</comment>
<proteinExistence type="predicted"/>
<gene>
    <name evidence="2" type="ORF">DFR50_12472</name>
</gene>
<feature type="transmembrane region" description="Helical" evidence="1">
    <location>
        <begin position="378"/>
        <end position="399"/>
    </location>
</feature>
<protein>
    <submittedName>
        <fullName evidence="2">Capsular polysaccharide transport system permease protein</fullName>
    </submittedName>
</protein>
<name>A0A366F4Q0_9HYPH</name>
<keyword evidence="1" id="KW-1133">Transmembrane helix</keyword>
<dbReference type="AlphaFoldDB" id="A0A366F4Q0"/>